<dbReference type="PROSITE" id="PS51318">
    <property type="entry name" value="TAT"/>
    <property type="match status" value="1"/>
</dbReference>
<keyword evidence="2" id="KW-1185">Reference proteome</keyword>
<proteinExistence type="predicted"/>
<accession>A0A7M2WVQ3</accession>
<evidence type="ECO:0000313" key="2">
    <source>
        <dbReference type="Proteomes" id="UP000593765"/>
    </source>
</evidence>
<dbReference type="Pfam" id="PF07586">
    <property type="entry name" value="HXXSHH"/>
    <property type="match status" value="1"/>
</dbReference>
<dbReference type="KEGG" id="hbs:IPV69_25795"/>
<gene>
    <name evidence="1" type="ORF">IPV69_25795</name>
</gene>
<dbReference type="InterPro" id="IPR006311">
    <property type="entry name" value="TAT_signal"/>
</dbReference>
<dbReference type="InterPro" id="IPR011447">
    <property type="entry name" value="DUF1552"/>
</dbReference>
<dbReference type="RefSeq" id="WP_206292612.1">
    <property type="nucleotide sequence ID" value="NZ_CP063458.1"/>
</dbReference>
<name>A0A7M2WVQ3_9BACT</name>
<dbReference type="AlphaFoldDB" id="A0A7M2WVQ3"/>
<organism evidence="1 2">
    <name type="scientific">Humisphaera borealis</name>
    <dbReference type="NCBI Taxonomy" id="2807512"/>
    <lineage>
        <taxon>Bacteria</taxon>
        <taxon>Pseudomonadati</taxon>
        <taxon>Planctomycetota</taxon>
        <taxon>Phycisphaerae</taxon>
        <taxon>Tepidisphaerales</taxon>
        <taxon>Tepidisphaeraceae</taxon>
        <taxon>Humisphaera</taxon>
    </lineage>
</organism>
<sequence length="428" mass="47092">MQRALTRRHFLRSASTLVALPALQSFGFRRFAAAAAPVPRPKRAIFLNFGWGVTNETWFPDVKQTGTEYDLPPGLAPLARHKSDFTVVQGLANKYANEAHWGSTFWLTGANRYAEPGQSLHNSISVDQVAAAQLGRETRFSSLQLNSVDVPNSGHGPGLSLAWDIHGKMVAGLDNPVIAYHRLFSPDDTPLVQRQAMLAQKRSVLDAVLTDAKDLQRGLSKSDIDKLDEYFQSIRDIETRLGKDEQWLQVPKPGGSMNEPRATLSGRDEVQIMYDLMVAAFQTDSTRVITYRQPVGTLLQSLNIKVAPHDMSHYSPGDRMIASQKRDVAQSELLAGLIDKLKAVKEPDGSRLFDQTTVAYGSNIRTIHYLDNCPTLIAGGGANLKLGQHIVLPKNTPLCNLWLTMLHGLGLQAERHGDSSGVIKALQA</sequence>
<protein>
    <submittedName>
        <fullName evidence="1">DUF1552 domain-containing protein</fullName>
    </submittedName>
</protein>
<evidence type="ECO:0000313" key="1">
    <source>
        <dbReference type="EMBL" id="QOV89565.1"/>
    </source>
</evidence>
<reference evidence="1 2" key="1">
    <citation type="submission" date="2020-10" db="EMBL/GenBank/DDBJ databases">
        <title>Wide distribution of Phycisphaera-like planctomycetes from WD2101 soil group in peatlands and genome analysis of the first cultivated representative.</title>
        <authorList>
            <person name="Dedysh S.N."/>
            <person name="Beletsky A.V."/>
            <person name="Ivanova A."/>
            <person name="Kulichevskaya I.S."/>
            <person name="Suzina N.E."/>
            <person name="Philippov D.A."/>
            <person name="Rakitin A.L."/>
            <person name="Mardanov A.V."/>
            <person name="Ravin N.V."/>
        </authorList>
    </citation>
    <scope>NUCLEOTIDE SEQUENCE [LARGE SCALE GENOMIC DNA]</scope>
    <source>
        <strain evidence="1 2">M1803</strain>
    </source>
</reference>
<dbReference type="Proteomes" id="UP000593765">
    <property type="component" value="Chromosome"/>
</dbReference>
<dbReference type="EMBL" id="CP063458">
    <property type="protein sequence ID" value="QOV89565.1"/>
    <property type="molecule type" value="Genomic_DNA"/>
</dbReference>